<feature type="chain" id="PRO_5005270898" evidence="2">
    <location>
        <begin position="18"/>
        <end position="515"/>
    </location>
</feature>
<feature type="region of interest" description="Disordered" evidence="1">
    <location>
        <begin position="79"/>
        <end position="102"/>
    </location>
</feature>
<gene>
    <name evidence="3" type="ORF">CPAG_02936</name>
</gene>
<evidence type="ECO:0000256" key="1">
    <source>
        <dbReference type="SAM" id="MobiDB-lite"/>
    </source>
</evidence>
<dbReference type="EMBL" id="DS268110">
    <property type="protein sequence ID" value="KMM66598.1"/>
    <property type="molecule type" value="Genomic_DNA"/>
</dbReference>
<dbReference type="VEuPathDB" id="FungiDB:CPAG_02936"/>
<reference evidence="4" key="2">
    <citation type="journal article" date="2009" name="Genome Res.">
        <title>Comparative genomic analyses of the human fungal pathogens Coccidioides and their relatives.</title>
        <authorList>
            <person name="Sharpton T.J."/>
            <person name="Stajich J.E."/>
            <person name="Rounsley S.D."/>
            <person name="Gardner M.J."/>
            <person name="Wortman J.R."/>
            <person name="Jordar V.S."/>
            <person name="Maiti R."/>
            <person name="Kodira C.D."/>
            <person name="Neafsey D.E."/>
            <person name="Zeng Q."/>
            <person name="Hung C.-Y."/>
            <person name="McMahan C."/>
            <person name="Muszewska A."/>
            <person name="Grynberg M."/>
            <person name="Mandel M.A."/>
            <person name="Kellner E.M."/>
            <person name="Barker B.M."/>
            <person name="Galgiani J.N."/>
            <person name="Orbach M.J."/>
            <person name="Kirkland T.N."/>
            <person name="Cole G.T."/>
            <person name="Henn M.R."/>
            <person name="Birren B.W."/>
            <person name="Taylor J.W."/>
        </authorList>
    </citation>
    <scope>NUCLEOTIDE SEQUENCE [LARGE SCALE GENOMIC DNA]</scope>
    <source>
        <strain evidence="4">RMSCC 3488</strain>
    </source>
</reference>
<evidence type="ECO:0000313" key="4">
    <source>
        <dbReference type="Proteomes" id="UP000054567"/>
    </source>
</evidence>
<protein>
    <submittedName>
        <fullName evidence="3">Uncharacterized protein</fullName>
    </submittedName>
</protein>
<feature type="signal peptide" evidence="2">
    <location>
        <begin position="1"/>
        <end position="17"/>
    </location>
</feature>
<dbReference type="Proteomes" id="UP000054567">
    <property type="component" value="Unassembled WGS sequence"/>
</dbReference>
<name>A0A0J6F8V5_COCPO</name>
<evidence type="ECO:0000256" key="2">
    <source>
        <dbReference type="SAM" id="SignalP"/>
    </source>
</evidence>
<organism evidence="3 4">
    <name type="scientific">Coccidioides posadasii RMSCC 3488</name>
    <dbReference type="NCBI Taxonomy" id="454284"/>
    <lineage>
        <taxon>Eukaryota</taxon>
        <taxon>Fungi</taxon>
        <taxon>Dikarya</taxon>
        <taxon>Ascomycota</taxon>
        <taxon>Pezizomycotina</taxon>
        <taxon>Eurotiomycetes</taxon>
        <taxon>Eurotiomycetidae</taxon>
        <taxon>Onygenales</taxon>
        <taxon>Onygenaceae</taxon>
        <taxon>Coccidioides</taxon>
    </lineage>
</organism>
<dbReference type="AlphaFoldDB" id="A0A0J6F8V5"/>
<sequence>MLCAPLCLCLCLCVCVCLPMTLVVIRRTENSSTLSEHQDMGVPCLLGMPLSPVQLPCRGSARDSRTAVVLGRIILRRPQYKPKSPVPGHLDDRRSQRRLEDQRCLTPQLTSRSMLGNSPSSTLSLLFESFLPTYPDLHLSSKSNNLVQGMERIYSPPPEFCSLRPAQLALFLRRPDHTIPTALCYFRQGAHARLAPGMRFLGSGKEGGCLPEVYVEYLTPIRSFLKYARCPSALWGLQNQPSERSGVIEFKGSQRRKRKHRGKLCYPSTLRAVWTGIGDVFGTRSARSIVFAIPPEPKDNQDYWHRSAGCSLVPSTDSHSLPRLPTVRGLTTRSAIMLAVNRPKTAVEAQKGARPFPSTPHLSTSARFCSSLRMPKVKQFGERRAVEVGVSRHSRYIFAQLGMELALRRDGDGFGGPNPHCSGAGRAQYAHRPDRSIVIVQQELRALRCGIRQIEGFDLIAFAIGQTMPVAYCLLLAAAGPMRFRLIHREAVIPLVNGCNIPHPDKSQSTARQGA</sequence>
<proteinExistence type="predicted"/>
<reference evidence="4" key="3">
    <citation type="journal article" date="2010" name="Genome Res.">
        <title>Population genomic sequencing of Coccidioides fungi reveals recent hybridization and transposon control.</title>
        <authorList>
            <person name="Neafsey D.E."/>
            <person name="Barker B.M."/>
            <person name="Sharpton T.J."/>
            <person name="Stajich J.E."/>
            <person name="Park D.J."/>
            <person name="Whiston E."/>
            <person name="Hung C.-Y."/>
            <person name="McMahan C."/>
            <person name="White J."/>
            <person name="Sykes S."/>
            <person name="Heiman D."/>
            <person name="Young S."/>
            <person name="Zeng Q."/>
            <person name="Abouelleil A."/>
            <person name="Aftuck L."/>
            <person name="Bessette D."/>
            <person name="Brown A."/>
            <person name="FitzGerald M."/>
            <person name="Lui A."/>
            <person name="Macdonald J.P."/>
            <person name="Priest M."/>
            <person name="Orbach M.J."/>
            <person name="Galgiani J.N."/>
            <person name="Kirkland T.N."/>
            <person name="Cole G.T."/>
            <person name="Birren B.W."/>
            <person name="Henn M.R."/>
            <person name="Taylor J.W."/>
            <person name="Rounsley S.D."/>
        </authorList>
    </citation>
    <scope>NUCLEOTIDE SEQUENCE [LARGE SCALE GENOMIC DNA]</scope>
    <source>
        <strain evidence="4">RMSCC 3488</strain>
    </source>
</reference>
<feature type="compositionally biased region" description="Basic and acidic residues" evidence="1">
    <location>
        <begin position="89"/>
        <end position="102"/>
    </location>
</feature>
<keyword evidence="2" id="KW-0732">Signal</keyword>
<accession>A0A0J6F8V5</accession>
<evidence type="ECO:0000313" key="3">
    <source>
        <dbReference type="EMBL" id="KMM66598.1"/>
    </source>
</evidence>
<reference evidence="3 4" key="1">
    <citation type="submission" date="2007-06" db="EMBL/GenBank/DDBJ databases">
        <title>The Genome Sequence of Coccidioides posadasii RMSCC_3488.</title>
        <authorList>
            <consortium name="Coccidioides Genome Resources Consortium"/>
            <consortium name="The Broad Institute Genome Sequencing Platform"/>
            <person name="Henn M.R."/>
            <person name="Sykes S."/>
            <person name="Young S."/>
            <person name="Jaffe D."/>
            <person name="Berlin A."/>
            <person name="Alvarez P."/>
            <person name="Butler J."/>
            <person name="Gnerre S."/>
            <person name="Grabherr M."/>
            <person name="Mauceli E."/>
            <person name="Brockman W."/>
            <person name="Kodira C."/>
            <person name="Alvarado L."/>
            <person name="Zeng Q."/>
            <person name="Crawford M."/>
            <person name="Antoine C."/>
            <person name="Devon K."/>
            <person name="Galgiani J."/>
            <person name="Orsborn K."/>
            <person name="Lewis M.L."/>
            <person name="Nusbaum C."/>
            <person name="Galagan J."/>
            <person name="Birren B."/>
        </authorList>
    </citation>
    <scope>NUCLEOTIDE SEQUENCE [LARGE SCALE GENOMIC DNA]</scope>
    <source>
        <strain evidence="3 4">RMSCC 3488</strain>
    </source>
</reference>